<proteinExistence type="predicted"/>
<dbReference type="InterPro" id="IPR005025">
    <property type="entry name" value="FMN_Rdtase-like_dom"/>
</dbReference>
<dbReference type="Proteomes" id="UP000184543">
    <property type="component" value="Unassembled WGS sequence"/>
</dbReference>
<feature type="domain" description="NADPH-dependent FMN reductase-like" evidence="1">
    <location>
        <begin position="3"/>
        <end position="141"/>
    </location>
</feature>
<dbReference type="PANTHER" id="PTHR30543">
    <property type="entry name" value="CHROMATE REDUCTASE"/>
    <property type="match status" value="1"/>
</dbReference>
<dbReference type="STRING" id="192903.SAMN04488513_11221"/>
<dbReference type="GO" id="GO:0016491">
    <property type="term" value="F:oxidoreductase activity"/>
    <property type="evidence" value="ECO:0007669"/>
    <property type="project" value="InterPro"/>
</dbReference>
<dbReference type="RefSeq" id="WP_072995407.1">
    <property type="nucleotide sequence ID" value="NZ_FQYU01000012.1"/>
</dbReference>
<reference evidence="3" key="1">
    <citation type="submission" date="2016-11" db="EMBL/GenBank/DDBJ databases">
        <authorList>
            <person name="Varghese N."/>
            <person name="Submissions S."/>
        </authorList>
    </citation>
    <scope>NUCLEOTIDE SEQUENCE [LARGE SCALE GENOMIC DNA]</scope>
    <source>
        <strain evidence="3">DSM 19858</strain>
    </source>
</reference>
<gene>
    <name evidence="2" type="ORF">SAMN04488513_11221</name>
</gene>
<dbReference type="AlphaFoldDB" id="A0A1M6N4S9"/>
<name>A0A1M6N4S9_9FLAO</name>
<dbReference type="EMBL" id="FQYU01000012">
    <property type="protein sequence ID" value="SHJ90603.1"/>
    <property type="molecule type" value="Genomic_DNA"/>
</dbReference>
<organism evidence="2 3">
    <name type="scientific">Pseudozobellia thermophila</name>
    <dbReference type="NCBI Taxonomy" id="192903"/>
    <lineage>
        <taxon>Bacteria</taxon>
        <taxon>Pseudomonadati</taxon>
        <taxon>Bacteroidota</taxon>
        <taxon>Flavobacteriia</taxon>
        <taxon>Flavobacteriales</taxon>
        <taxon>Flavobacteriaceae</taxon>
        <taxon>Pseudozobellia</taxon>
    </lineage>
</organism>
<sequence>MAKILAFAGSNSSRSINYKLVKHTVSAMADHEVRLLNMANFPFPMYSEDYERENGYSNSLVELKNDMAGADGIVISVNEHNGNPSAYFKNLLDWLSRLDRNFLEGKPILLMATSNGKRGAIGSLEVVRNMLPRFGGEVVETFSLPSFSVNLGDGDAIVDADLAEAHKAAVQNFLRKI</sequence>
<dbReference type="Pfam" id="PF03358">
    <property type="entry name" value="FMN_red"/>
    <property type="match status" value="1"/>
</dbReference>
<dbReference type="InterPro" id="IPR050712">
    <property type="entry name" value="NAD(P)H-dep_reductase"/>
</dbReference>
<dbReference type="GO" id="GO:0005829">
    <property type="term" value="C:cytosol"/>
    <property type="evidence" value="ECO:0007669"/>
    <property type="project" value="TreeGrafter"/>
</dbReference>
<dbReference type="Gene3D" id="3.40.50.360">
    <property type="match status" value="1"/>
</dbReference>
<protein>
    <submittedName>
        <fullName evidence="2">NAD(P)H-dependent FMN reductase</fullName>
    </submittedName>
</protein>
<dbReference type="SUPFAM" id="SSF52218">
    <property type="entry name" value="Flavoproteins"/>
    <property type="match status" value="1"/>
</dbReference>
<evidence type="ECO:0000313" key="2">
    <source>
        <dbReference type="EMBL" id="SHJ90603.1"/>
    </source>
</evidence>
<dbReference type="InterPro" id="IPR029039">
    <property type="entry name" value="Flavoprotein-like_sf"/>
</dbReference>
<dbReference type="OrthoDB" id="5767802at2"/>
<dbReference type="PANTHER" id="PTHR30543:SF21">
    <property type="entry name" value="NAD(P)H-DEPENDENT FMN REDUCTASE LOT6"/>
    <property type="match status" value="1"/>
</dbReference>
<evidence type="ECO:0000259" key="1">
    <source>
        <dbReference type="Pfam" id="PF03358"/>
    </source>
</evidence>
<dbReference type="GO" id="GO:0010181">
    <property type="term" value="F:FMN binding"/>
    <property type="evidence" value="ECO:0007669"/>
    <property type="project" value="TreeGrafter"/>
</dbReference>
<accession>A0A1M6N4S9</accession>
<evidence type="ECO:0000313" key="3">
    <source>
        <dbReference type="Proteomes" id="UP000184543"/>
    </source>
</evidence>
<keyword evidence="3" id="KW-1185">Reference proteome</keyword>